<dbReference type="Pfam" id="PF02265">
    <property type="entry name" value="S1-P1_nuclease"/>
    <property type="match status" value="1"/>
</dbReference>
<accession>A0A1T5JTA9</accession>
<proteinExistence type="predicted"/>
<dbReference type="InterPro" id="IPR003154">
    <property type="entry name" value="S1/P1nuclease"/>
</dbReference>
<keyword evidence="7" id="KW-0732">Signal</keyword>
<dbReference type="GO" id="GO:0004519">
    <property type="term" value="F:endonuclease activity"/>
    <property type="evidence" value="ECO:0007669"/>
    <property type="project" value="UniProtKB-KW"/>
</dbReference>
<name>A0A1T5JTA9_9GAMM</name>
<dbReference type="PANTHER" id="PTHR33146">
    <property type="entry name" value="ENDONUCLEASE 4"/>
    <property type="match status" value="1"/>
</dbReference>
<evidence type="ECO:0000256" key="5">
    <source>
        <dbReference type="ARBA" id="ARBA00023157"/>
    </source>
</evidence>
<keyword evidence="5" id="KW-1015">Disulfide bond</keyword>
<evidence type="ECO:0000256" key="1">
    <source>
        <dbReference type="ARBA" id="ARBA00022722"/>
    </source>
</evidence>
<evidence type="ECO:0000256" key="2">
    <source>
        <dbReference type="ARBA" id="ARBA00022723"/>
    </source>
</evidence>
<dbReference type="GO" id="GO:0006308">
    <property type="term" value="P:DNA catabolic process"/>
    <property type="evidence" value="ECO:0007669"/>
    <property type="project" value="InterPro"/>
</dbReference>
<evidence type="ECO:0000256" key="4">
    <source>
        <dbReference type="ARBA" id="ARBA00022801"/>
    </source>
</evidence>
<evidence type="ECO:0000256" key="3">
    <source>
        <dbReference type="ARBA" id="ARBA00022759"/>
    </source>
</evidence>
<evidence type="ECO:0000256" key="6">
    <source>
        <dbReference type="ARBA" id="ARBA00023180"/>
    </source>
</evidence>
<keyword evidence="2" id="KW-0479">Metal-binding</keyword>
<reference evidence="8 9" key="1">
    <citation type="submission" date="2017-02" db="EMBL/GenBank/DDBJ databases">
        <authorList>
            <person name="Peterson S.W."/>
        </authorList>
    </citation>
    <scope>NUCLEOTIDE SEQUENCE [LARGE SCALE GENOMIC DNA]</scope>
    <source>
        <strain evidence="8 9">P15</strain>
    </source>
</reference>
<feature type="chain" id="PRO_5012436932" description="S1/P1 Nuclease" evidence="7">
    <location>
        <begin position="31"/>
        <end position="276"/>
    </location>
</feature>
<dbReference type="InterPro" id="IPR008947">
    <property type="entry name" value="PLipase_C/P1_nuclease_dom_sf"/>
</dbReference>
<dbReference type="Proteomes" id="UP000190341">
    <property type="component" value="Unassembled WGS sequence"/>
</dbReference>
<keyword evidence="4" id="KW-0378">Hydrolase</keyword>
<keyword evidence="9" id="KW-1185">Reference proteome</keyword>
<protein>
    <recommendedName>
        <fullName evidence="10">S1/P1 Nuclease</fullName>
    </recommendedName>
</protein>
<gene>
    <name evidence="8" type="ORF">SAMN06296058_1062</name>
</gene>
<evidence type="ECO:0000256" key="7">
    <source>
        <dbReference type="SAM" id="SignalP"/>
    </source>
</evidence>
<organism evidence="8 9">
    <name type="scientific">Pseudoxanthomonas indica</name>
    <dbReference type="NCBI Taxonomy" id="428993"/>
    <lineage>
        <taxon>Bacteria</taxon>
        <taxon>Pseudomonadati</taxon>
        <taxon>Pseudomonadota</taxon>
        <taxon>Gammaproteobacteria</taxon>
        <taxon>Lysobacterales</taxon>
        <taxon>Lysobacteraceae</taxon>
        <taxon>Pseudoxanthomonas</taxon>
    </lineage>
</organism>
<dbReference type="GO" id="GO:0046872">
    <property type="term" value="F:metal ion binding"/>
    <property type="evidence" value="ECO:0007669"/>
    <property type="project" value="UniProtKB-KW"/>
</dbReference>
<keyword evidence="1" id="KW-0540">Nuclease</keyword>
<sequence length="276" mass="29930">MSGKVAGMARFFFASLFFVTALASSPSAFAWGPVGHRMVAELAANDLSPAVRKQVDALLQGEPDPTLAGIANWADNLRENDPDLGRRSARWHFVNLADHDCAYDPPRDCPDGNCVIEAIRTQTDILANTTLPREQRLQALKFVVHLVGDAHQPMHAGFARDKGGNDFQTSYQGKGGNLHKVWDSGLLASAGLDDVALLRQVTALPAPTADRVPALPPATADWARQSCKIVLRPGVYPPRATLETGYYDTYRPLAEQQIRLAGVRLAHLLNAALAPH</sequence>
<dbReference type="STRING" id="428993.SAMN06296058_1062"/>
<keyword evidence="3" id="KW-0255">Endonuclease</keyword>
<keyword evidence="6" id="KW-0325">Glycoprotein</keyword>
<dbReference type="Gene3D" id="1.10.575.10">
    <property type="entry name" value="P1 Nuclease"/>
    <property type="match status" value="1"/>
</dbReference>
<evidence type="ECO:0000313" key="9">
    <source>
        <dbReference type="Proteomes" id="UP000190341"/>
    </source>
</evidence>
<dbReference type="SUPFAM" id="SSF48537">
    <property type="entry name" value="Phospholipase C/P1 nuclease"/>
    <property type="match status" value="1"/>
</dbReference>
<dbReference type="PANTHER" id="PTHR33146:SF26">
    <property type="entry name" value="ENDONUCLEASE 4"/>
    <property type="match status" value="1"/>
</dbReference>
<dbReference type="GO" id="GO:0016788">
    <property type="term" value="F:hydrolase activity, acting on ester bonds"/>
    <property type="evidence" value="ECO:0007669"/>
    <property type="project" value="InterPro"/>
</dbReference>
<dbReference type="EMBL" id="FUZV01000001">
    <property type="protein sequence ID" value="SKC54623.1"/>
    <property type="molecule type" value="Genomic_DNA"/>
</dbReference>
<evidence type="ECO:0008006" key="10">
    <source>
        <dbReference type="Google" id="ProtNLM"/>
    </source>
</evidence>
<dbReference type="GO" id="GO:0003676">
    <property type="term" value="F:nucleic acid binding"/>
    <property type="evidence" value="ECO:0007669"/>
    <property type="project" value="InterPro"/>
</dbReference>
<dbReference type="AlphaFoldDB" id="A0A1T5JTA9"/>
<dbReference type="CDD" id="cd11010">
    <property type="entry name" value="S1-P1_nuclease"/>
    <property type="match status" value="1"/>
</dbReference>
<feature type="signal peptide" evidence="7">
    <location>
        <begin position="1"/>
        <end position="30"/>
    </location>
</feature>
<evidence type="ECO:0000313" key="8">
    <source>
        <dbReference type="EMBL" id="SKC54623.1"/>
    </source>
</evidence>